<name>A0A6C0EAF4_9ZZZZ</name>
<proteinExistence type="predicted"/>
<evidence type="ECO:0000313" key="1">
    <source>
        <dbReference type="EMBL" id="QHT26167.1"/>
    </source>
</evidence>
<sequence>MSKKKIIMKDVATQTNEYVKPELTYTDKLSKKDIASYLENFEKVDDVNELKVGNNIRYFLKKGDEMNFRIGGTILNIDGLPEWIYVGAGNIKWSIQLKDAIIFKMIDVNKLRSEYEEIIRDNKMEIEKLTKYIARMKKDIKKN</sequence>
<dbReference type="EMBL" id="MN739780">
    <property type="protein sequence ID" value="QHT26167.1"/>
    <property type="molecule type" value="Genomic_DNA"/>
</dbReference>
<dbReference type="AlphaFoldDB" id="A0A6C0EAF4"/>
<organism evidence="1">
    <name type="scientific">viral metagenome</name>
    <dbReference type="NCBI Taxonomy" id="1070528"/>
    <lineage>
        <taxon>unclassified sequences</taxon>
        <taxon>metagenomes</taxon>
        <taxon>organismal metagenomes</taxon>
    </lineage>
</organism>
<protein>
    <submittedName>
        <fullName evidence="1">Uncharacterized protein</fullName>
    </submittedName>
</protein>
<accession>A0A6C0EAF4</accession>
<reference evidence="1" key="1">
    <citation type="journal article" date="2020" name="Nature">
        <title>Giant virus diversity and host interactions through global metagenomics.</title>
        <authorList>
            <person name="Schulz F."/>
            <person name="Roux S."/>
            <person name="Paez-Espino D."/>
            <person name="Jungbluth S."/>
            <person name="Walsh D.A."/>
            <person name="Denef V.J."/>
            <person name="McMahon K.D."/>
            <person name="Konstantinidis K.T."/>
            <person name="Eloe-Fadrosh E.A."/>
            <person name="Kyrpides N.C."/>
            <person name="Woyke T."/>
        </authorList>
    </citation>
    <scope>NUCLEOTIDE SEQUENCE</scope>
    <source>
        <strain evidence="1">GVMAG-M-3300023179-27</strain>
    </source>
</reference>